<gene>
    <name evidence="1" type="ORF">ABL78_1479</name>
</gene>
<protein>
    <submittedName>
        <fullName evidence="1">Uncharacterized protein</fullName>
    </submittedName>
</protein>
<dbReference type="VEuPathDB" id="TriTrypDB:Lsey_0024_0360"/>
<organism evidence="1 2">
    <name type="scientific">Leptomonas seymouri</name>
    <dbReference type="NCBI Taxonomy" id="5684"/>
    <lineage>
        <taxon>Eukaryota</taxon>
        <taxon>Discoba</taxon>
        <taxon>Euglenozoa</taxon>
        <taxon>Kinetoplastea</taxon>
        <taxon>Metakinetoplastina</taxon>
        <taxon>Trypanosomatida</taxon>
        <taxon>Trypanosomatidae</taxon>
        <taxon>Leishmaniinae</taxon>
        <taxon>Leptomonas</taxon>
    </lineage>
</organism>
<dbReference type="AlphaFoldDB" id="A0A0N1IAM6"/>
<dbReference type="Proteomes" id="UP000038009">
    <property type="component" value="Unassembled WGS sequence"/>
</dbReference>
<proteinExistence type="predicted"/>
<sequence>MRWYTEPAMMAVPMAHEPSYVSERDLRSLVFVELREMAAHLIRILSMHYPFVYEGLLFKVPQGQKSGKDSVFNYTALFVKFCYGEAHLIFSTTGQSRASVCLLAMRVVRYPQCPELGNSMQSCILLRREEARFSSPWRTC</sequence>
<evidence type="ECO:0000313" key="1">
    <source>
        <dbReference type="EMBL" id="KPI89443.1"/>
    </source>
</evidence>
<name>A0A0N1IAM6_LEPSE</name>
<keyword evidence="2" id="KW-1185">Reference proteome</keyword>
<comment type="caution">
    <text evidence="1">The sequence shown here is derived from an EMBL/GenBank/DDBJ whole genome shotgun (WGS) entry which is preliminary data.</text>
</comment>
<evidence type="ECO:0000313" key="2">
    <source>
        <dbReference type="Proteomes" id="UP000038009"/>
    </source>
</evidence>
<reference evidence="1 2" key="1">
    <citation type="journal article" date="2015" name="PLoS Pathog.">
        <title>Leptomonas seymouri: Adaptations to the Dixenous Life Cycle Analyzed by Genome Sequencing, Transcriptome Profiling and Co-infection with Leishmania donovani.</title>
        <authorList>
            <person name="Kraeva N."/>
            <person name="Butenko A."/>
            <person name="Hlavacova J."/>
            <person name="Kostygov A."/>
            <person name="Myskova J."/>
            <person name="Grybchuk D."/>
            <person name="Lestinova T."/>
            <person name="Votypka J."/>
            <person name="Volf P."/>
            <person name="Opperdoes F."/>
            <person name="Flegontov P."/>
            <person name="Lukes J."/>
            <person name="Yurchenko V."/>
        </authorList>
    </citation>
    <scope>NUCLEOTIDE SEQUENCE [LARGE SCALE GENOMIC DNA]</scope>
    <source>
        <strain evidence="1 2">ATCC 30220</strain>
    </source>
</reference>
<dbReference type="EMBL" id="LJSK01000024">
    <property type="protein sequence ID" value="KPI89443.1"/>
    <property type="molecule type" value="Genomic_DNA"/>
</dbReference>
<accession>A0A0N1IAM6</accession>